<dbReference type="STRING" id="45351.A7SXW1"/>
<sequence length="157" mass="17724">PPKHSTDEPLTPTANLKMLVSAASPAIRDREIKKRELFTDSPGSPAVVPSFALPMENGSEKIAISRKDKSLGLLCQRFLAKYPDYPTSDESIEISLDEVAKDLGVERRRIYDIVNVLESVEVISRFAKNRYMWHGKTKLVQTLQRLKVSTNLHSEPY</sequence>
<dbReference type="InterPro" id="IPR036390">
    <property type="entry name" value="WH_DNA-bd_sf"/>
</dbReference>
<dbReference type="Pfam" id="PF02319">
    <property type="entry name" value="WHD_E2F_TDP"/>
    <property type="match status" value="1"/>
</dbReference>
<dbReference type="GO" id="GO:0000978">
    <property type="term" value="F:RNA polymerase II cis-regulatory region sequence-specific DNA binding"/>
    <property type="evidence" value="ECO:0007669"/>
    <property type="project" value="InterPro"/>
</dbReference>
<evidence type="ECO:0000256" key="2">
    <source>
        <dbReference type="ARBA" id="ARBA00010940"/>
    </source>
</evidence>
<dbReference type="AlphaFoldDB" id="A7SXW1"/>
<comment type="similarity">
    <text evidence="2 9">Belongs to the E2F/DP family.</text>
</comment>
<dbReference type="GO" id="GO:0006357">
    <property type="term" value="P:regulation of transcription by RNA polymerase II"/>
    <property type="evidence" value="ECO:0007669"/>
    <property type="project" value="InterPro"/>
</dbReference>
<organism evidence="11 12">
    <name type="scientific">Nematostella vectensis</name>
    <name type="common">Starlet sea anemone</name>
    <dbReference type="NCBI Taxonomy" id="45351"/>
    <lineage>
        <taxon>Eukaryota</taxon>
        <taxon>Metazoa</taxon>
        <taxon>Cnidaria</taxon>
        <taxon>Anthozoa</taxon>
        <taxon>Hexacorallia</taxon>
        <taxon>Actiniaria</taxon>
        <taxon>Edwardsiidae</taxon>
        <taxon>Nematostella</taxon>
    </lineage>
</organism>
<feature type="domain" description="E2F/DP family winged-helix DNA-binding" evidence="10">
    <location>
        <begin position="66"/>
        <end position="135"/>
    </location>
</feature>
<evidence type="ECO:0000256" key="9">
    <source>
        <dbReference type="RuleBase" id="RU003796"/>
    </source>
</evidence>
<feature type="non-terminal residue" evidence="11">
    <location>
        <position position="157"/>
    </location>
</feature>
<keyword evidence="6 9" id="KW-0804">Transcription</keyword>
<dbReference type="InParanoid" id="A7SXW1"/>
<keyword evidence="12" id="KW-1185">Reference proteome</keyword>
<dbReference type="InterPro" id="IPR003316">
    <property type="entry name" value="E2F_WHTH_DNA-bd_dom"/>
</dbReference>
<evidence type="ECO:0000256" key="6">
    <source>
        <dbReference type="ARBA" id="ARBA00023163"/>
    </source>
</evidence>
<evidence type="ECO:0000256" key="3">
    <source>
        <dbReference type="ARBA" id="ARBA00022491"/>
    </source>
</evidence>
<evidence type="ECO:0000256" key="8">
    <source>
        <dbReference type="ARBA" id="ARBA00023306"/>
    </source>
</evidence>
<dbReference type="eggNOG" id="KOG2578">
    <property type="taxonomic scope" value="Eukaryota"/>
</dbReference>
<keyword evidence="4 9" id="KW-0805">Transcription regulation</keyword>
<evidence type="ECO:0000313" key="11">
    <source>
        <dbReference type="EMBL" id="EDO31446.1"/>
    </source>
</evidence>
<dbReference type="HOGENOM" id="CLU_1860337_0_0_1"/>
<comment type="subcellular location">
    <subcellularLocation>
        <location evidence="1 9">Nucleus</location>
    </subcellularLocation>
</comment>
<dbReference type="Proteomes" id="UP000001593">
    <property type="component" value="Unassembled WGS sequence"/>
</dbReference>
<dbReference type="GO" id="GO:0005634">
    <property type="term" value="C:nucleus"/>
    <property type="evidence" value="ECO:0007669"/>
    <property type="project" value="UniProtKB-SubCell"/>
</dbReference>
<dbReference type="FunFam" id="1.10.10.10:FF:000073">
    <property type="entry name" value="E2F transcription factor 8"/>
    <property type="match status" value="1"/>
</dbReference>
<reference evidence="11 12" key="1">
    <citation type="journal article" date="2007" name="Science">
        <title>Sea anemone genome reveals ancestral eumetazoan gene repertoire and genomic organization.</title>
        <authorList>
            <person name="Putnam N.H."/>
            <person name="Srivastava M."/>
            <person name="Hellsten U."/>
            <person name="Dirks B."/>
            <person name="Chapman J."/>
            <person name="Salamov A."/>
            <person name="Terry A."/>
            <person name="Shapiro H."/>
            <person name="Lindquist E."/>
            <person name="Kapitonov V.V."/>
            <person name="Jurka J."/>
            <person name="Genikhovich G."/>
            <person name="Grigoriev I.V."/>
            <person name="Lucas S.M."/>
            <person name="Steele R.E."/>
            <person name="Finnerty J.R."/>
            <person name="Technau U."/>
            <person name="Martindale M.Q."/>
            <person name="Rokhsar D.S."/>
        </authorList>
    </citation>
    <scope>NUCLEOTIDE SEQUENCE [LARGE SCALE GENOMIC DNA]</scope>
    <source>
        <strain evidence="12">CH2 X CH6</strain>
    </source>
</reference>
<keyword evidence="3" id="KW-0678">Repressor</keyword>
<dbReference type="PANTHER" id="PTHR12081:SF7">
    <property type="entry name" value="TRANSCRIPTION FACTOR EFL-3"/>
    <property type="match status" value="1"/>
</dbReference>
<evidence type="ECO:0000256" key="1">
    <source>
        <dbReference type="ARBA" id="ARBA00004123"/>
    </source>
</evidence>
<name>A7SXW1_NEMVE</name>
<dbReference type="GO" id="GO:0005667">
    <property type="term" value="C:transcription regulator complex"/>
    <property type="evidence" value="ECO:0007669"/>
    <property type="project" value="InterPro"/>
</dbReference>
<dbReference type="EMBL" id="DS469899">
    <property type="protein sequence ID" value="EDO31446.1"/>
    <property type="molecule type" value="Genomic_DNA"/>
</dbReference>
<dbReference type="PhylomeDB" id="A7SXW1"/>
<dbReference type="SMART" id="SM01372">
    <property type="entry name" value="E2F_TDP"/>
    <property type="match status" value="1"/>
</dbReference>
<dbReference type="OMA" id="TSTCINF"/>
<keyword evidence="8" id="KW-0131">Cell cycle</keyword>
<keyword evidence="5 9" id="KW-0238">DNA-binding</keyword>
<dbReference type="SUPFAM" id="SSF46785">
    <property type="entry name" value="Winged helix' DNA-binding domain"/>
    <property type="match status" value="1"/>
</dbReference>
<evidence type="ECO:0000256" key="5">
    <source>
        <dbReference type="ARBA" id="ARBA00023125"/>
    </source>
</evidence>
<dbReference type="InterPro" id="IPR036388">
    <property type="entry name" value="WH-like_DNA-bd_sf"/>
</dbReference>
<evidence type="ECO:0000256" key="7">
    <source>
        <dbReference type="ARBA" id="ARBA00023242"/>
    </source>
</evidence>
<gene>
    <name evidence="11" type="ORF">NEMVEDRAFT_v1g137233</name>
</gene>
<accession>A7SXW1</accession>
<evidence type="ECO:0000259" key="10">
    <source>
        <dbReference type="SMART" id="SM01372"/>
    </source>
</evidence>
<dbReference type="InterPro" id="IPR015633">
    <property type="entry name" value="E2F"/>
</dbReference>
<evidence type="ECO:0000256" key="4">
    <source>
        <dbReference type="ARBA" id="ARBA00023015"/>
    </source>
</evidence>
<keyword evidence="7 9" id="KW-0539">Nucleus</keyword>
<evidence type="ECO:0000313" key="12">
    <source>
        <dbReference type="Proteomes" id="UP000001593"/>
    </source>
</evidence>
<dbReference type="PANTHER" id="PTHR12081">
    <property type="entry name" value="TRANSCRIPTION FACTOR E2F"/>
    <property type="match status" value="1"/>
</dbReference>
<protein>
    <recommendedName>
        <fullName evidence="10">E2F/DP family winged-helix DNA-binding domain-containing protein</fullName>
    </recommendedName>
</protein>
<proteinExistence type="inferred from homology"/>
<dbReference type="Gene3D" id="1.10.10.10">
    <property type="entry name" value="Winged helix-like DNA-binding domain superfamily/Winged helix DNA-binding domain"/>
    <property type="match status" value="1"/>
</dbReference>